<keyword evidence="2" id="KW-1185">Reference proteome</keyword>
<reference evidence="1 2" key="1">
    <citation type="submission" date="2016-10" db="EMBL/GenBank/DDBJ databases">
        <authorList>
            <person name="Varghese N."/>
            <person name="Submissions S."/>
        </authorList>
    </citation>
    <scope>NUCLEOTIDE SEQUENCE [LARGE SCALE GENOMIC DNA]</scope>
    <source>
        <strain evidence="1 2">BS3652</strain>
    </source>
</reference>
<dbReference type="Proteomes" id="UP000183155">
    <property type="component" value="Unassembled WGS sequence"/>
</dbReference>
<proteinExistence type="predicted"/>
<accession>A0A1H4UJ58</accession>
<dbReference type="EMBL" id="FNRS01000001">
    <property type="protein sequence ID" value="SEC68683.1"/>
    <property type="molecule type" value="Genomic_DNA"/>
</dbReference>
<protein>
    <submittedName>
        <fullName evidence="1">Uncharacterized protein</fullName>
    </submittedName>
</protein>
<sequence>MMFNASSYLTCLISTGHVPLATLLHPSSPFSSESPAVSRFTPLR</sequence>
<comment type="caution">
    <text evidence="1">The sequence shown here is derived from an EMBL/GenBank/DDBJ whole genome shotgun (WGS) entry which is preliminary data.</text>
</comment>
<organism evidence="1 2">
    <name type="scientific">Pseudomonas taetrolens</name>
    <dbReference type="NCBI Taxonomy" id="47884"/>
    <lineage>
        <taxon>Bacteria</taxon>
        <taxon>Pseudomonadati</taxon>
        <taxon>Pseudomonadota</taxon>
        <taxon>Gammaproteobacteria</taxon>
        <taxon>Pseudomonadales</taxon>
        <taxon>Pseudomonadaceae</taxon>
        <taxon>Pseudomonas</taxon>
    </lineage>
</organism>
<gene>
    <name evidence="1" type="ORF">SAMN04490203_2909</name>
</gene>
<evidence type="ECO:0000313" key="1">
    <source>
        <dbReference type="EMBL" id="SEC68683.1"/>
    </source>
</evidence>
<name>A0A1H4UJ58_PSETA</name>
<evidence type="ECO:0000313" key="2">
    <source>
        <dbReference type="Proteomes" id="UP000183155"/>
    </source>
</evidence>